<dbReference type="GO" id="GO:0008270">
    <property type="term" value="F:zinc ion binding"/>
    <property type="evidence" value="ECO:0007669"/>
    <property type="project" value="UniProtKB-KW"/>
</dbReference>
<dbReference type="PROSITE" id="PS50157">
    <property type="entry name" value="ZINC_FINGER_C2H2_2"/>
    <property type="match status" value="1"/>
</dbReference>
<keyword evidence="11" id="KW-1185">Reference proteome</keyword>
<evidence type="ECO:0000256" key="1">
    <source>
        <dbReference type="ARBA" id="ARBA00003732"/>
    </source>
</evidence>
<dbReference type="PROSITE" id="PS00028">
    <property type="entry name" value="ZINC_FINGER_C2H2_1"/>
    <property type="match status" value="1"/>
</dbReference>
<feature type="domain" description="AN1-type" evidence="9">
    <location>
        <begin position="12"/>
        <end position="60"/>
    </location>
</feature>
<feature type="domain" description="C2H2-type" evidence="8">
    <location>
        <begin position="244"/>
        <end position="272"/>
    </location>
</feature>
<feature type="non-terminal residue" evidence="10">
    <location>
        <position position="301"/>
    </location>
</feature>
<accession>A0A087SHZ7</accession>
<dbReference type="RefSeq" id="XP_011398244.1">
    <property type="nucleotide sequence ID" value="XM_011399942.1"/>
</dbReference>
<dbReference type="GeneID" id="23612280"/>
<comment type="function">
    <text evidence="1">May be involved in environmental stress response.</text>
</comment>
<dbReference type="OrthoDB" id="431929at2759"/>
<dbReference type="Gene3D" id="4.10.1110.10">
    <property type="entry name" value="AN1-like Zinc finger"/>
    <property type="match status" value="2"/>
</dbReference>
<gene>
    <name evidence="10" type="ORF">F751_0889</name>
</gene>
<evidence type="ECO:0000256" key="3">
    <source>
        <dbReference type="ARBA" id="ARBA00022737"/>
    </source>
</evidence>
<dbReference type="KEGG" id="apro:F751_0889"/>
<dbReference type="PROSITE" id="PS51039">
    <property type="entry name" value="ZF_AN1"/>
    <property type="match status" value="2"/>
</dbReference>
<proteinExistence type="predicted"/>
<reference evidence="10 11" key="1">
    <citation type="journal article" date="2014" name="BMC Genomics">
        <title>Oil accumulation mechanisms of the oleaginous microalga Chlorella protothecoides revealed through its genome, transcriptomes, and proteomes.</title>
        <authorList>
            <person name="Gao C."/>
            <person name="Wang Y."/>
            <person name="Shen Y."/>
            <person name="Yan D."/>
            <person name="He X."/>
            <person name="Dai J."/>
            <person name="Wu Q."/>
        </authorList>
    </citation>
    <scope>NUCLEOTIDE SEQUENCE [LARGE SCALE GENOMIC DNA]</scope>
    <source>
        <strain evidence="10 11">0710</strain>
    </source>
</reference>
<keyword evidence="5" id="KW-0862">Zinc</keyword>
<feature type="domain" description="AN1-type" evidence="9">
    <location>
        <begin position="100"/>
        <end position="150"/>
    </location>
</feature>
<dbReference type="Pfam" id="PF01428">
    <property type="entry name" value="zf-AN1"/>
    <property type="match status" value="2"/>
</dbReference>
<sequence>MAVGDADEADLLSVGTHCAFPDCNQLDFLPFTCKHCRGVFCLEHRSQAQHECARRDAEPGTLVCPVCALAIRPRPGESPDAAFEKHASSGACDPSNYSKVHHKPRCPAPRCRERLTSVSAFTCKDCGTTVCLAHRLPSDHACTSLAAPGGSRAQGRSSAGAVAAAAAQSRVAAAFSNLFSGSTARGTPAKGQGRRRQQLPSQGEAARPSSSTAGVPASAWEPHATPRSSQAGSQPRAPPSSANEECPACGDCFADVGQLIAHAEVAHRDSWASGARLLREACPLCELRFHDPVQLVEHVER</sequence>
<evidence type="ECO:0000256" key="4">
    <source>
        <dbReference type="ARBA" id="ARBA00022771"/>
    </source>
</evidence>
<evidence type="ECO:0000259" key="9">
    <source>
        <dbReference type="PROSITE" id="PS51039"/>
    </source>
</evidence>
<keyword evidence="4 6" id="KW-0863">Zinc-finger</keyword>
<evidence type="ECO:0000256" key="5">
    <source>
        <dbReference type="ARBA" id="ARBA00022833"/>
    </source>
</evidence>
<dbReference type="PANTHER" id="PTHR14677:SF20">
    <property type="entry name" value="ZINC FINGER AN1-TYPE CONTAINING 2A-RELATED"/>
    <property type="match status" value="1"/>
</dbReference>
<dbReference type="SMART" id="SM00154">
    <property type="entry name" value="ZnF_AN1"/>
    <property type="match status" value="2"/>
</dbReference>
<feature type="region of interest" description="Disordered" evidence="7">
    <location>
        <begin position="181"/>
        <end position="244"/>
    </location>
</feature>
<dbReference type="Pfam" id="PF25403">
    <property type="entry name" value="zf-C2H2_ZFAND2"/>
    <property type="match status" value="1"/>
</dbReference>
<keyword evidence="2" id="KW-0479">Metal-binding</keyword>
<dbReference type="InterPro" id="IPR035896">
    <property type="entry name" value="AN1-like_Znf"/>
</dbReference>
<dbReference type="AlphaFoldDB" id="A0A087SHZ7"/>
<dbReference type="eggNOG" id="KOG3183">
    <property type="taxonomic scope" value="Eukaryota"/>
</dbReference>
<name>A0A087SHZ7_AUXPR</name>
<protein>
    <submittedName>
        <fullName evidence="10">Zinc finger AN1 and C2H2 domain-containing stress-associated protein 11</fullName>
    </submittedName>
</protein>
<keyword evidence="3" id="KW-0677">Repeat</keyword>
<evidence type="ECO:0000256" key="7">
    <source>
        <dbReference type="SAM" id="MobiDB-lite"/>
    </source>
</evidence>
<dbReference type="SUPFAM" id="SSF118310">
    <property type="entry name" value="AN1-like Zinc finger"/>
    <property type="match status" value="2"/>
</dbReference>
<dbReference type="InterPro" id="IPR000058">
    <property type="entry name" value="Znf_AN1"/>
</dbReference>
<dbReference type="InterPro" id="IPR057357">
    <property type="entry name" value="Znf-C2H2_ZFAND2A/B"/>
</dbReference>
<evidence type="ECO:0000259" key="8">
    <source>
        <dbReference type="PROSITE" id="PS50157"/>
    </source>
</evidence>
<organism evidence="10 11">
    <name type="scientific">Auxenochlorella protothecoides</name>
    <name type="common">Green microalga</name>
    <name type="synonym">Chlorella protothecoides</name>
    <dbReference type="NCBI Taxonomy" id="3075"/>
    <lineage>
        <taxon>Eukaryota</taxon>
        <taxon>Viridiplantae</taxon>
        <taxon>Chlorophyta</taxon>
        <taxon>core chlorophytes</taxon>
        <taxon>Trebouxiophyceae</taxon>
        <taxon>Chlorellales</taxon>
        <taxon>Chlorellaceae</taxon>
        <taxon>Auxenochlorella</taxon>
    </lineage>
</organism>
<dbReference type="InterPro" id="IPR013087">
    <property type="entry name" value="Znf_C2H2_type"/>
</dbReference>
<evidence type="ECO:0000313" key="11">
    <source>
        <dbReference type="Proteomes" id="UP000028924"/>
    </source>
</evidence>
<evidence type="ECO:0000256" key="6">
    <source>
        <dbReference type="PROSITE-ProRule" id="PRU00042"/>
    </source>
</evidence>
<dbReference type="PANTHER" id="PTHR14677">
    <property type="entry name" value="ARSENITE INDUCUBLE RNA ASSOCIATED PROTEIN AIP-1-RELATED"/>
    <property type="match status" value="1"/>
</dbReference>
<dbReference type="GO" id="GO:0005737">
    <property type="term" value="C:cytoplasm"/>
    <property type="evidence" value="ECO:0007669"/>
    <property type="project" value="TreeGrafter"/>
</dbReference>
<evidence type="ECO:0000313" key="10">
    <source>
        <dbReference type="EMBL" id="KFM25351.1"/>
    </source>
</evidence>
<dbReference type="Proteomes" id="UP000028924">
    <property type="component" value="Unassembled WGS sequence"/>
</dbReference>
<dbReference type="EMBL" id="KL662115">
    <property type="protein sequence ID" value="KFM25351.1"/>
    <property type="molecule type" value="Genomic_DNA"/>
</dbReference>
<evidence type="ECO:0000256" key="2">
    <source>
        <dbReference type="ARBA" id="ARBA00022723"/>
    </source>
</evidence>